<evidence type="ECO:0000256" key="8">
    <source>
        <dbReference type="PIRNR" id="PIRNR018472"/>
    </source>
</evidence>
<dbReference type="OrthoDB" id="6647425at2"/>
<keyword evidence="7 8" id="KW-0472">Membrane</keyword>
<comment type="function">
    <text evidence="8">Involved in formation of the rod shape of the cell. May also contribute to regulation of formation of penicillin-binding proteins.</text>
</comment>
<dbReference type="GeneID" id="97262695"/>
<comment type="similarity">
    <text evidence="2 8">Belongs to the MreD family.</text>
</comment>
<dbReference type="EMBL" id="CP025298">
    <property type="protein sequence ID" value="AUI09040.1"/>
    <property type="molecule type" value="Genomic_DNA"/>
</dbReference>
<evidence type="ECO:0000256" key="9">
    <source>
        <dbReference type="SAM" id="Phobius"/>
    </source>
</evidence>
<keyword evidence="5 8" id="KW-0133">Cell shape</keyword>
<evidence type="ECO:0000313" key="17">
    <source>
        <dbReference type="Proteomes" id="UP000234414"/>
    </source>
</evidence>
<dbReference type="Proteomes" id="UP000634179">
    <property type="component" value="Unassembled WGS sequence"/>
</dbReference>
<evidence type="ECO:0000256" key="4">
    <source>
        <dbReference type="ARBA" id="ARBA00022692"/>
    </source>
</evidence>
<organism evidence="12 15">
    <name type="scientific">Stenotrophomonas maltophilia</name>
    <name type="common">Pseudomonas maltophilia</name>
    <name type="synonym">Xanthomonas maltophilia</name>
    <dbReference type="NCBI Taxonomy" id="40324"/>
    <lineage>
        <taxon>Bacteria</taxon>
        <taxon>Pseudomonadati</taxon>
        <taxon>Pseudomonadota</taxon>
        <taxon>Gammaproteobacteria</taxon>
        <taxon>Lysobacterales</taxon>
        <taxon>Lysobacteraceae</taxon>
        <taxon>Stenotrophomonas</taxon>
        <taxon>Stenotrophomonas maltophilia group</taxon>
    </lineage>
</organism>
<name>A0A0H2QNE9_STEMA</name>
<dbReference type="GO" id="GO:0005886">
    <property type="term" value="C:plasma membrane"/>
    <property type="evidence" value="ECO:0007669"/>
    <property type="project" value="UniProtKB-SubCell"/>
</dbReference>
<evidence type="ECO:0000256" key="1">
    <source>
        <dbReference type="ARBA" id="ARBA00004651"/>
    </source>
</evidence>
<gene>
    <name evidence="12" type="primary">mreD</name>
    <name evidence="12" type="ORF">CEE63_00485</name>
    <name evidence="13" type="ORF">CEK00_14450</name>
    <name evidence="14" type="ORF">GPNADHDJ_02051</name>
    <name evidence="11" type="ORF">I5V89_22195</name>
    <name evidence="10" type="ORF">SmaCSM2_18370</name>
</gene>
<proteinExistence type="inferred from homology"/>
<dbReference type="EMBL" id="JADUOV010000028">
    <property type="protein sequence ID" value="MBH1792576.1"/>
    <property type="molecule type" value="Genomic_DNA"/>
</dbReference>
<evidence type="ECO:0000313" key="12">
    <source>
        <dbReference type="EMBL" id="OWQ78933.1"/>
    </source>
</evidence>
<dbReference type="Proteomes" id="UP000197090">
    <property type="component" value="Unassembled WGS sequence"/>
</dbReference>
<dbReference type="PANTHER" id="PTHR37484:SF1">
    <property type="entry name" value="ROD SHAPE-DETERMINING PROTEIN MRED"/>
    <property type="match status" value="1"/>
</dbReference>
<evidence type="ECO:0000313" key="16">
    <source>
        <dbReference type="Proteomes" id="UP000216433"/>
    </source>
</evidence>
<reference evidence="12 15" key="2">
    <citation type="submission" date="2017-06" db="EMBL/GenBank/DDBJ databases">
        <authorList>
            <person name="Kim H.J."/>
            <person name="Triplett B.A."/>
        </authorList>
    </citation>
    <scope>NUCLEOTIDE SEQUENCE [LARGE SCALE GENOMIC DNA]</scope>
    <source>
        <strain evidence="12 15">594</strain>
    </source>
</reference>
<dbReference type="PANTHER" id="PTHR37484">
    <property type="entry name" value="ROD SHAPE-DETERMINING PROTEIN MRED"/>
    <property type="match status" value="1"/>
</dbReference>
<dbReference type="RefSeq" id="WP_005419400.1">
    <property type="nucleotide sequence ID" value="NZ_CABMJM010000075.1"/>
</dbReference>
<evidence type="ECO:0000313" key="13">
    <source>
        <dbReference type="EMBL" id="PAM70292.1"/>
    </source>
</evidence>
<dbReference type="InterPro" id="IPR007227">
    <property type="entry name" value="Cell_shape_determining_MreD"/>
</dbReference>
<evidence type="ECO:0000313" key="14">
    <source>
        <dbReference type="EMBL" id="QNG77844.1"/>
    </source>
</evidence>
<dbReference type="GO" id="GO:0008360">
    <property type="term" value="P:regulation of cell shape"/>
    <property type="evidence" value="ECO:0007669"/>
    <property type="project" value="UniProtKB-UniRule"/>
</dbReference>
<dbReference type="NCBIfam" id="TIGR03426">
    <property type="entry name" value="shape_MreD"/>
    <property type="match status" value="1"/>
</dbReference>
<dbReference type="Proteomes" id="UP000234414">
    <property type="component" value="Chromosome"/>
</dbReference>
<keyword evidence="4 9" id="KW-0812">Transmembrane</keyword>
<keyword evidence="8" id="KW-0997">Cell inner membrane</keyword>
<protein>
    <recommendedName>
        <fullName evidence="8">Rod shape-determining protein MreD</fullName>
    </recommendedName>
</protein>
<evidence type="ECO:0000256" key="3">
    <source>
        <dbReference type="ARBA" id="ARBA00022475"/>
    </source>
</evidence>
<dbReference type="EMBL" id="NIVX01000003">
    <property type="protein sequence ID" value="OWQ78933.1"/>
    <property type="molecule type" value="Genomic_DNA"/>
</dbReference>
<dbReference type="EMBL" id="CP060025">
    <property type="protein sequence ID" value="QNG77844.1"/>
    <property type="molecule type" value="Genomic_DNA"/>
</dbReference>
<keyword evidence="3 8" id="KW-1003">Cell membrane</keyword>
<reference evidence="10 17" key="3">
    <citation type="submission" date="2017-12" db="EMBL/GenBank/DDBJ databases">
        <title>Complete Genome Sequence of Stenotrophomonas maltophilia CSM2.</title>
        <authorList>
            <person name="Castro-Jaimes S."/>
            <person name="Lopez-Leal G."/>
            <person name="Barberena Jonas C."/>
            <person name="Bustos P."/>
            <person name="Perez-Oseguera A."/>
            <person name="Cevallos M.A."/>
        </authorList>
    </citation>
    <scope>NUCLEOTIDE SEQUENCE [LARGE SCALE GENOMIC DNA]</scope>
    <source>
        <strain evidence="10 17">CSM2</strain>
    </source>
</reference>
<reference evidence="11" key="5">
    <citation type="submission" date="2020-11" db="EMBL/GenBank/DDBJ databases">
        <title>Enhanced detection system for hospital associated transmission using whole genome sequencing surveillance.</title>
        <authorList>
            <person name="Harrison L.H."/>
            <person name="Van Tyne D."/>
            <person name="Marsh J.W."/>
            <person name="Griffith M.P."/>
            <person name="Snyder D.J."/>
            <person name="Cooper V.S."/>
            <person name="Mustapha M."/>
        </authorList>
    </citation>
    <scope>NUCLEOTIDE SEQUENCE</scope>
    <source>
        <strain evidence="11">STEN00053</strain>
    </source>
</reference>
<dbReference type="Pfam" id="PF04093">
    <property type="entry name" value="MreD"/>
    <property type="match status" value="1"/>
</dbReference>
<dbReference type="Proteomes" id="UP000515598">
    <property type="component" value="Chromosome"/>
</dbReference>
<dbReference type="PIRSF" id="PIRSF018472">
    <property type="entry name" value="MreD_proteobac"/>
    <property type="match status" value="1"/>
</dbReference>
<evidence type="ECO:0000313" key="18">
    <source>
        <dbReference type="Proteomes" id="UP000515598"/>
    </source>
</evidence>
<dbReference type="AlphaFoldDB" id="A0A0H2QNE9"/>
<evidence type="ECO:0000313" key="11">
    <source>
        <dbReference type="EMBL" id="MBH1792576.1"/>
    </source>
</evidence>
<evidence type="ECO:0000256" key="2">
    <source>
        <dbReference type="ARBA" id="ARBA00007776"/>
    </source>
</evidence>
<evidence type="ECO:0000256" key="6">
    <source>
        <dbReference type="ARBA" id="ARBA00022989"/>
    </source>
</evidence>
<dbReference type="InterPro" id="IPR026034">
    <property type="entry name" value="MreD_proteobac"/>
</dbReference>
<evidence type="ECO:0000313" key="10">
    <source>
        <dbReference type="EMBL" id="AUI09040.1"/>
    </source>
</evidence>
<keyword evidence="6 9" id="KW-1133">Transmembrane helix</keyword>
<comment type="subcellular location">
    <subcellularLocation>
        <location evidence="8">Cell inner membrane</location>
    </subcellularLocation>
    <subcellularLocation>
        <location evidence="1">Cell membrane</location>
        <topology evidence="1">Multi-pass membrane protein</topology>
    </subcellularLocation>
</comment>
<feature type="transmembrane region" description="Helical" evidence="9">
    <location>
        <begin position="94"/>
        <end position="111"/>
    </location>
</feature>
<reference evidence="14 18" key="4">
    <citation type="submission" date="2020-08" db="EMBL/GenBank/DDBJ databases">
        <title>Phenotypic and transcriptomic analysis of seven clinical Stenotrophomonas maltophilia isolates identify a small set of shared and commonly regulated genes involved in biofilm lifestyle.</title>
        <authorList>
            <person name="Alio I."/>
            <person name="Gudzuhn M."/>
            <person name="Streit W."/>
        </authorList>
    </citation>
    <scope>NUCLEOTIDE SEQUENCE [LARGE SCALE GENOMIC DNA]</scope>
    <source>
        <strain evidence="14 18">UHH_SKK55</strain>
    </source>
</reference>
<feature type="transmembrane region" description="Helical" evidence="9">
    <location>
        <begin position="131"/>
        <end position="151"/>
    </location>
</feature>
<dbReference type="GeneID" id="93741307"/>
<evidence type="ECO:0000313" key="15">
    <source>
        <dbReference type="Proteomes" id="UP000197090"/>
    </source>
</evidence>
<sequence>MSRLRDNPWVLPASLVVALLLGLLPLPALLQPLRPYWLALVLAYWVIEAPERVGLGIAFASGVVADLLYGGVLGEQALRLVMLAFILQRFRARIRFFPMSQQMLAIGGLLFNDRIVSALVHIVVDEPTLPWSYWWAPLLGMGLWPLVFVLLDAVRFGKRGR</sequence>
<evidence type="ECO:0000256" key="5">
    <source>
        <dbReference type="ARBA" id="ARBA00022960"/>
    </source>
</evidence>
<feature type="transmembrane region" description="Helical" evidence="9">
    <location>
        <begin position="54"/>
        <end position="73"/>
    </location>
</feature>
<accession>A0A0H2QNE9</accession>
<dbReference type="EMBL" id="NJGC01000016">
    <property type="protein sequence ID" value="PAM70292.1"/>
    <property type="molecule type" value="Genomic_DNA"/>
</dbReference>
<reference evidence="13 16" key="1">
    <citation type="submission" date="2017-06" db="EMBL/GenBank/DDBJ databases">
        <title>Genome sequencing and assembly of Stenotrophomonas maltophilia DF07.</title>
        <authorList>
            <person name="Iyer R."/>
        </authorList>
    </citation>
    <scope>NUCLEOTIDE SEQUENCE [LARGE SCALE GENOMIC DNA]</scope>
    <source>
        <strain evidence="13 16">DF07</strain>
    </source>
</reference>
<dbReference type="Proteomes" id="UP000216433">
    <property type="component" value="Unassembled WGS sequence"/>
</dbReference>
<evidence type="ECO:0000256" key="7">
    <source>
        <dbReference type="ARBA" id="ARBA00023136"/>
    </source>
</evidence>